<comment type="caution">
    <text evidence="1">The sequence shown here is derived from an EMBL/GenBank/DDBJ whole genome shotgun (WGS) entry which is preliminary data.</text>
</comment>
<name>A0A8X6WQY5_9ARAC</name>
<protein>
    <submittedName>
        <fullName evidence="1">Uncharacterized protein</fullName>
    </submittedName>
</protein>
<organism evidence="1 2">
    <name type="scientific">Trichonephila inaurata madagascariensis</name>
    <dbReference type="NCBI Taxonomy" id="2747483"/>
    <lineage>
        <taxon>Eukaryota</taxon>
        <taxon>Metazoa</taxon>
        <taxon>Ecdysozoa</taxon>
        <taxon>Arthropoda</taxon>
        <taxon>Chelicerata</taxon>
        <taxon>Arachnida</taxon>
        <taxon>Araneae</taxon>
        <taxon>Araneomorphae</taxon>
        <taxon>Entelegynae</taxon>
        <taxon>Araneoidea</taxon>
        <taxon>Nephilidae</taxon>
        <taxon>Trichonephila</taxon>
        <taxon>Trichonephila inaurata</taxon>
    </lineage>
</organism>
<accession>A0A8X6WQY5</accession>
<proteinExistence type="predicted"/>
<evidence type="ECO:0000313" key="2">
    <source>
        <dbReference type="Proteomes" id="UP000886998"/>
    </source>
</evidence>
<reference evidence="1" key="1">
    <citation type="submission" date="2020-08" db="EMBL/GenBank/DDBJ databases">
        <title>Multicomponent nature underlies the extraordinary mechanical properties of spider dragline silk.</title>
        <authorList>
            <person name="Kono N."/>
            <person name="Nakamura H."/>
            <person name="Mori M."/>
            <person name="Yoshida Y."/>
            <person name="Ohtoshi R."/>
            <person name="Malay A.D."/>
            <person name="Moran D.A.P."/>
            <person name="Tomita M."/>
            <person name="Numata K."/>
            <person name="Arakawa K."/>
        </authorList>
    </citation>
    <scope>NUCLEOTIDE SEQUENCE</scope>
</reference>
<keyword evidence="2" id="KW-1185">Reference proteome</keyword>
<dbReference type="EMBL" id="BMAV01001043">
    <property type="protein sequence ID" value="GFY38744.1"/>
    <property type="molecule type" value="Genomic_DNA"/>
</dbReference>
<sequence length="72" mass="8436">GKFFCATFFWQSSQKWYSSSQQQLTPTSQPQLFEFVPKPKNFTMDPEVEKIVKHNLDIFALQTAKTNYSLIL</sequence>
<feature type="non-terminal residue" evidence="1">
    <location>
        <position position="1"/>
    </location>
</feature>
<dbReference type="Proteomes" id="UP000886998">
    <property type="component" value="Unassembled WGS sequence"/>
</dbReference>
<dbReference type="AlphaFoldDB" id="A0A8X6WQY5"/>
<evidence type="ECO:0000313" key="1">
    <source>
        <dbReference type="EMBL" id="GFY38744.1"/>
    </source>
</evidence>
<gene>
    <name evidence="1" type="ORF">TNIN_123381</name>
</gene>